<proteinExistence type="predicted"/>
<dbReference type="InterPro" id="IPR029052">
    <property type="entry name" value="Metallo-depent_PP-like"/>
</dbReference>
<evidence type="ECO:0000313" key="2">
    <source>
        <dbReference type="EMBL" id="OMO90892.1"/>
    </source>
</evidence>
<feature type="signal peptide" evidence="1">
    <location>
        <begin position="1"/>
        <end position="20"/>
    </location>
</feature>
<protein>
    <recommendedName>
        <fullName evidence="4">Calcineurin-like phosphoesterase domain-containing protein</fullName>
    </recommendedName>
</protein>
<dbReference type="PANTHER" id="PTHR32254">
    <property type="entry name" value="EXPRESSED PROTEIN"/>
    <property type="match status" value="1"/>
</dbReference>
<name>A0A1R3J7T6_9ROSI</name>
<comment type="caution">
    <text evidence="2">The sequence shown here is derived from an EMBL/GenBank/DDBJ whole genome shotgun (WGS) entry which is preliminary data.</text>
</comment>
<dbReference type="SUPFAM" id="SSF56300">
    <property type="entry name" value="Metallo-dependent phosphatases"/>
    <property type="match status" value="1"/>
</dbReference>
<evidence type="ECO:0000313" key="3">
    <source>
        <dbReference type="Proteomes" id="UP000187203"/>
    </source>
</evidence>
<evidence type="ECO:0000256" key="1">
    <source>
        <dbReference type="SAM" id="SignalP"/>
    </source>
</evidence>
<keyword evidence="3" id="KW-1185">Reference proteome</keyword>
<dbReference type="Proteomes" id="UP000187203">
    <property type="component" value="Unassembled WGS sequence"/>
</dbReference>
<dbReference type="AlphaFoldDB" id="A0A1R3J7T6"/>
<gene>
    <name evidence="2" type="ORF">COLO4_18774</name>
</gene>
<feature type="chain" id="PRO_5012639047" description="Calcineurin-like phosphoesterase domain-containing protein" evidence="1">
    <location>
        <begin position="21"/>
        <end position="288"/>
    </location>
</feature>
<dbReference type="STRING" id="93759.A0A1R3J7T6"/>
<accession>A0A1R3J7T6</accession>
<organism evidence="2 3">
    <name type="scientific">Corchorus olitorius</name>
    <dbReference type="NCBI Taxonomy" id="93759"/>
    <lineage>
        <taxon>Eukaryota</taxon>
        <taxon>Viridiplantae</taxon>
        <taxon>Streptophyta</taxon>
        <taxon>Embryophyta</taxon>
        <taxon>Tracheophyta</taxon>
        <taxon>Spermatophyta</taxon>
        <taxon>Magnoliopsida</taxon>
        <taxon>eudicotyledons</taxon>
        <taxon>Gunneridae</taxon>
        <taxon>Pentapetalae</taxon>
        <taxon>rosids</taxon>
        <taxon>malvids</taxon>
        <taxon>Malvales</taxon>
        <taxon>Malvaceae</taxon>
        <taxon>Grewioideae</taxon>
        <taxon>Apeibeae</taxon>
        <taxon>Corchorus</taxon>
    </lineage>
</organism>
<dbReference type="EMBL" id="AWUE01016503">
    <property type="protein sequence ID" value="OMO90892.1"/>
    <property type="molecule type" value="Genomic_DNA"/>
</dbReference>
<evidence type="ECO:0008006" key="4">
    <source>
        <dbReference type="Google" id="ProtNLM"/>
    </source>
</evidence>
<reference evidence="3" key="1">
    <citation type="submission" date="2013-09" db="EMBL/GenBank/DDBJ databases">
        <title>Corchorus olitorius genome sequencing.</title>
        <authorList>
            <person name="Alam M."/>
            <person name="Haque M.S."/>
            <person name="Islam M.S."/>
            <person name="Emdad E.M."/>
            <person name="Islam M.M."/>
            <person name="Ahmed B."/>
            <person name="Halim A."/>
            <person name="Hossen Q.M.M."/>
            <person name="Hossain M.Z."/>
            <person name="Ahmed R."/>
            <person name="Khan M.M."/>
            <person name="Islam R."/>
            <person name="Rashid M.M."/>
            <person name="Khan S.A."/>
            <person name="Rahman M.S."/>
            <person name="Alam M."/>
            <person name="Yahiya A.S."/>
            <person name="Khan M.S."/>
            <person name="Azam M.S."/>
            <person name="Haque T."/>
            <person name="Lashkar M.Z.H."/>
            <person name="Akhand A.I."/>
            <person name="Morshed G."/>
            <person name="Roy S."/>
            <person name="Uddin K.S."/>
            <person name="Rabeya T."/>
            <person name="Hossain A.S."/>
            <person name="Chowdhury A."/>
            <person name="Snigdha A.R."/>
            <person name="Mortoza M.S."/>
            <person name="Matin S.A."/>
            <person name="Hoque S.M.E."/>
            <person name="Islam M.K."/>
            <person name="Roy D.K."/>
            <person name="Haider R."/>
            <person name="Moosa M.M."/>
            <person name="Elias S.M."/>
            <person name="Hasan A.M."/>
            <person name="Jahan S."/>
            <person name="Shafiuddin M."/>
            <person name="Mahmood N."/>
            <person name="Shommy N.S."/>
        </authorList>
    </citation>
    <scope>NUCLEOTIDE SEQUENCE [LARGE SCALE GENOMIC DNA]</scope>
    <source>
        <strain evidence="3">cv. O-4</strain>
    </source>
</reference>
<dbReference type="PANTHER" id="PTHR32254:SF5">
    <property type="entry name" value="CALCINEURIN-LIKE METALLO-PHOSPHOESTERASE SUPERFAMILY PROTEIN"/>
    <property type="match status" value="1"/>
</dbReference>
<keyword evidence="1" id="KW-0732">Signal</keyword>
<dbReference type="Gene3D" id="3.60.21.10">
    <property type="match status" value="1"/>
</dbReference>
<dbReference type="OrthoDB" id="411211at2759"/>
<sequence length="288" mass="32438">MKRSTSWRCTLATQLSLCFALYVVLNLSQPQKFVYNDNSRPLDLYFISVRGGFRALKEQTHLLKLMENVAKAYDVKFVVNISELGKGDPLIQNVTGLSPLMNLPWYTTGVSESEELGCFLQQIKLPQGRTLDLISLPTASLQVDICLPNPAFKDKLLNWLTRTLEATVSSWRIVVGLHPLVSCEAIEEQMVVKEMHQPLHHMFTRFGVNVYLSQQGCYNYVLQDSVAYIGNPGLTEENSHLPSASANETYLVTKDMTNGFLLHRVSLLEMALWLAIESSCFFPSVPDT</sequence>